<evidence type="ECO:0000256" key="1">
    <source>
        <dbReference type="ARBA" id="ARBA00023015"/>
    </source>
</evidence>
<keyword evidence="6" id="KW-1185">Reference proteome</keyword>
<keyword evidence="3" id="KW-0804">Transcription</keyword>
<dbReference type="Pfam" id="PF12625">
    <property type="entry name" value="Arabinose_bd"/>
    <property type="match status" value="1"/>
</dbReference>
<dbReference type="PANTHER" id="PTHR47894:SF1">
    <property type="entry name" value="HTH-TYPE TRANSCRIPTIONAL REGULATOR VQSM"/>
    <property type="match status" value="1"/>
</dbReference>
<dbReference type="GO" id="GO:0005829">
    <property type="term" value="C:cytosol"/>
    <property type="evidence" value="ECO:0007669"/>
    <property type="project" value="TreeGrafter"/>
</dbReference>
<dbReference type="GO" id="GO:0000976">
    <property type="term" value="F:transcription cis-regulatory region binding"/>
    <property type="evidence" value="ECO:0007669"/>
    <property type="project" value="TreeGrafter"/>
</dbReference>
<accession>A0A074JLZ5</accession>
<dbReference type="SMART" id="SM00342">
    <property type="entry name" value="HTH_ARAC"/>
    <property type="match status" value="1"/>
</dbReference>
<keyword evidence="1" id="KW-0805">Transcription regulation</keyword>
<keyword evidence="2" id="KW-0238">DNA-binding</keyword>
<proteinExistence type="predicted"/>
<evidence type="ECO:0000313" key="5">
    <source>
        <dbReference type="EMBL" id="KEO57509.1"/>
    </source>
</evidence>
<dbReference type="InterPro" id="IPR018060">
    <property type="entry name" value="HTH_AraC"/>
</dbReference>
<dbReference type="Proteomes" id="UP000027471">
    <property type="component" value="Unassembled WGS sequence"/>
</dbReference>
<protein>
    <recommendedName>
        <fullName evidence="4">HTH araC/xylS-type domain-containing protein</fullName>
    </recommendedName>
</protein>
<dbReference type="SUPFAM" id="SSF46689">
    <property type="entry name" value="Homeodomain-like"/>
    <property type="match status" value="1"/>
</dbReference>
<dbReference type="GO" id="GO:0003700">
    <property type="term" value="F:DNA-binding transcription factor activity"/>
    <property type="evidence" value="ECO:0007669"/>
    <property type="project" value="InterPro"/>
</dbReference>
<organism evidence="5 6">
    <name type="scientific">Thioclava indica</name>
    <dbReference type="NCBI Taxonomy" id="1353528"/>
    <lineage>
        <taxon>Bacteria</taxon>
        <taxon>Pseudomonadati</taxon>
        <taxon>Pseudomonadota</taxon>
        <taxon>Alphaproteobacteria</taxon>
        <taxon>Rhodobacterales</taxon>
        <taxon>Paracoccaceae</taxon>
        <taxon>Thioclava</taxon>
    </lineage>
</organism>
<dbReference type="InterPro" id="IPR009057">
    <property type="entry name" value="Homeodomain-like_sf"/>
</dbReference>
<gene>
    <name evidence="5" type="ORF">DT23_05415</name>
</gene>
<dbReference type="PANTHER" id="PTHR47894">
    <property type="entry name" value="HTH-TYPE TRANSCRIPTIONAL REGULATOR GADX"/>
    <property type="match status" value="1"/>
</dbReference>
<evidence type="ECO:0000256" key="2">
    <source>
        <dbReference type="ARBA" id="ARBA00023125"/>
    </source>
</evidence>
<evidence type="ECO:0000313" key="6">
    <source>
        <dbReference type="Proteomes" id="UP000027471"/>
    </source>
</evidence>
<comment type="caution">
    <text evidence="5">The sequence shown here is derived from an EMBL/GenBank/DDBJ whole genome shotgun (WGS) entry which is preliminary data.</text>
</comment>
<feature type="domain" description="HTH araC/xylS-type" evidence="4">
    <location>
        <begin position="255"/>
        <end position="336"/>
    </location>
</feature>
<dbReference type="AlphaFoldDB" id="A0A074JLZ5"/>
<dbReference type="PROSITE" id="PS01124">
    <property type="entry name" value="HTH_ARAC_FAMILY_2"/>
    <property type="match status" value="1"/>
</dbReference>
<reference evidence="5 6" key="1">
    <citation type="journal article" date="2015" name="Antonie Van Leeuwenhoek">
        <title>Thioclava indica sp. nov., isolated from surface seawater of the Indian Ocean.</title>
        <authorList>
            <person name="Liu Y."/>
            <person name="Lai Q."/>
            <person name="Du J."/>
            <person name="Xu H."/>
            <person name="Jiang L."/>
            <person name="Shao Z."/>
        </authorList>
    </citation>
    <scope>NUCLEOTIDE SEQUENCE [LARGE SCALE GENOMIC DNA]</scope>
    <source>
        <strain evidence="5 6">DT23-4</strain>
    </source>
</reference>
<dbReference type="eggNOG" id="COG2207">
    <property type="taxonomic scope" value="Bacteria"/>
</dbReference>
<dbReference type="EMBL" id="AUNB01000040">
    <property type="protein sequence ID" value="KEO57509.1"/>
    <property type="molecule type" value="Genomic_DNA"/>
</dbReference>
<dbReference type="STRING" id="1353528.DT23_05415"/>
<dbReference type="RefSeq" id="WP_240473610.1">
    <property type="nucleotide sequence ID" value="NZ_AUNB01000040.1"/>
</dbReference>
<name>A0A074JLZ5_9RHOB</name>
<dbReference type="Gene3D" id="1.10.10.60">
    <property type="entry name" value="Homeodomain-like"/>
    <property type="match status" value="1"/>
</dbReference>
<dbReference type="Pfam" id="PF12833">
    <property type="entry name" value="HTH_18"/>
    <property type="match status" value="1"/>
</dbReference>
<evidence type="ECO:0000259" key="4">
    <source>
        <dbReference type="PROSITE" id="PS01124"/>
    </source>
</evidence>
<evidence type="ECO:0000256" key="3">
    <source>
        <dbReference type="ARBA" id="ARBA00023163"/>
    </source>
</evidence>
<sequence length="343" mass="38551">MTDFTISLEWIIKRRTILPGFVEDALSCLRAQGFASGDLLAAAGLPDPVTYPVTSDEYGRLWTVMAAVAEDELFGLAARPMRPGSFTLMCHAVLHAPNLERALRRALRFLNLVLEDPRGELRVENGEAQIFLHDARQPRVAFAYRTYWLILMGLACWLVGCQIPLRQVDIACPAPKNRVDYRQFFGAPVRFDAPAHKLTFDASYLPLRVNRSEQALKEFLRGAPANILVRHRHDVGLGATVRDQLRDCPPPLWPSFDVLAVRLELSPATLRRRLRREGQSFAAIKDELRYQRAQELLAGDLSVADIAGELGYSEPSAFHRAFLKWTGQQPGAFRLALRAGHED</sequence>
<dbReference type="InterPro" id="IPR032687">
    <property type="entry name" value="AraC-type_N"/>
</dbReference>